<dbReference type="SUPFAM" id="SSF53098">
    <property type="entry name" value="Ribonuclease H-like"/>
    <property type="match status" value="1"/>
</dbReference>
<sequence>MPSTRRFLLEEIRSTERQYAAPYAASHEVASPMVDTRPLLDEALAPAKLGTALTQSHINSYNIKKKVGNRITTDMKLRNGKYSSGKVFTKASDTGSAKAKLKRQSNLCVLSETSGDSSGNKTIKDNFSTQKSLGTYSASRVTNSNNFAVKTVDQHSSLLNMSSDFPSRSKRSFIKNDLRSSSASSSDAVQSNVTGGKLQDNRPIVIDMTSGEEVEKVWNQKPKSSRNSIRNKERDCTNVVPVKGTDDLQVEVICSSKKKRNRSVEVVSRNVRTKRSDSVSSPTTKKQPEAANDVVLVSSGNVNRGPSIDDDCSIISIGSDEEIVVLDSTTKSKLNVNNSSDIIILDTPSPQKKKNSTVIDLCTPLNQSTPLRTQPKSKKDIECLNTRSLEPSISQQSQFKNYVSVLGSENNKSNFRATASGSVSTANEGSRNVWVSSGNFIPVTSCNPVWFAPSTSKYGNNIYNPNPDTVREGFRPVTNDGSNVATSCNPVRSALAPSTSKYGSNIYNPNPDAVKEGLRPIVIDGSNVAMGSLGCGTTSFDGEIIAISECFRNLLCHINKFRNAVILSDSKAAILSIVSKHTPSSQTAEIIKMLSQLISLNKIIVFQWIPSHCGILGNENADALAKKGSTATYRPVTKSTYYSVKRFIKSTYLDFNKQNLITQSQGKKWNSLLQNPRLIPDLPRKLSSCI</sequence>
<dbReference type="Proteomes" id="UP001148838">
    <property type="component" value="Unassembled WGS sequence"/>
</dbReference>
<reference evidence="3 4" key="1">
    <citation type="journal article" date="2022" name="Allergy">
        <title>Genome assembly and annotation of Periplaneta americana reveal a comprehensive cockroach allergen profile.</title>
        <authorList>
            <person name="Wang L."/>
            <person name="Xiong Q."/>
            <person name="Saelim N."/>
            <person name="Wang L."/>
            <person name="Nong W."/>
            <person name="Wan A.T."/>
            <person name="Shi M."/>
            <person name="Liu X."/>
            <person name="Cao Q."/>
            <person name="Hui J.H.L."/>
            <person name="Sookrung N."/>
            <person name="Leung T.F."/>
            <person name="Tungtrongchitr A."/>
            <person name="Tsui S.K.W."/>
        </authorList>
    </citation>
    <scope>NUCLEOTIDE SEQUENCE [LARGE SCALE GENOMIC DNA]</scope>
    <source>
        <strain evidence="3">PWHHKU_190912</strain>
    </source>
</reference>
<evidence type="ECO:0000256" key="1">
    <source>
        <dbReference type="SAM" id="MobiDB-lite"/>
    </source>
</evidence>
<dbReference type="PROSITE" id="PS50879">
    <property type="entry name" value="RNASE_H_1"/>
    <property type="match status" value="1"/>
</dbReference>
<feature type="region of interest" description="Disordered" evidence="1">
    <location>
        <begin position="176"/>
        <end position="196"/>
    </location>
</feature>
<comment type="caution">
    <text evidence="3">The sequence shown here is derived from an EMBL/GenBank/DDBJ whole genome shotgun (WGS) entry which is preliminary data.</text>
</comment>
<proteinExistence type="predicted"/>
<feature type="domain" description="RNase H type-1" evidence="2">
    <location>
        <begin position="515"/>
        <end position="630"/>
    </location>
</feature>
<keyword evidence="4" id="KW-1185">Reference proteome</keyword>
<dbReference type="Pfam" id="PF00075">
    <property type="entry name" value="RNase_H"/>
    <property type="match status" value="1"/>
</dbReference>
<accession>A0ABQ8S066</accession>
<evidence type="ECO:0000313" key="4">
    <source>
        <dbReference type="Proteomes" id="UP001148838"/>
    </source>
</evidence>
<name>A0ABQ8S066_PERAM</name>
<dbReference type="Gene3D" id="3.30.420.10">
    <property type="entry name" value="Ribonuclease H-like superfamily/Ribonuclease H"/>
    <property type="match status" value="1"/>
</dbReference>
<gene>
    <name evidence="3" type="ORF">ANN_25014</name>
</gene>
<feature type="region of interest" description="Disordered" evidence="1">
    <location>
        <begin position="263"/>
        <end position="291"/>
    </location>
</feature>
<dbReference type="InterPro" id="IPR002156">
    <property type="entry name" value="RNaseH_domain"/>
</dbReference>
<dbReference type="InterPro" id="IPR012337">
    <property type="entry name" value="RNaseH-like_sf"/>
</dbReference>
<protein>
    <recommendedName>
        <fullName evidence="2">RNase H type-1 domain-containing protein</fullName>
    </recommendedName>
</protein>
<evidence type="ECO:0000313" key="3">
    <source>
        <dbReference type="EMBL" id="KAJ4427393.1"/>
    </source>
</evidence>
<dbReference type="InterPro" id="IPR036397">
    <property type="entry name" value="RNaseH_sf"/>
</dbReference>
<dbReference type="CDD" id="cd09276">
    <property type="entry name" value="Rnase_HI_RT_non_LTR"/>
    <property type="match status" value="1"/>
</dbReference>
<organism evidence="3 4">
    <name type="scientific">Periplaneta americana</name>
    <name type="common">American cockroach</name>
    <name type="synonym">Blatta americana</name>
    <dbReference type="NCBI Taxonomy" id="6978"/>
    <lineage>
        <taxon>Eukaryota</taxon>
        <taxon>Metazoa</taxon>
        <taxon>Ecdysozoa</taxon>
        <taxon>Arthropoda</taxon>
        <taxon>Hexapoda</taxon>
        <taxon>Insecta</taxon>
        <taxon>Pterygota</taxon>
        <taxon>Neoptera</taxon>
        <taxon>Polyneoptera</taxon>
        <taxon>Dictyoptera</taxon>
        <taxon>Blattodea</taxon>
        <taxon>Blattoidea</taxon>
        <taxon>Blattidae</taxon>
        <taxon>Blattinae</taxon>
        <taxon>Periplaneta</taxon>
    </lineage>
</organism>
<dbReference type="EMBL" id="JAJSOF020000038">
    <property type="protein sequence ID" value="KAJ4427393.1"/>
    <property type="molecule type" value="Genomic_DNA"/>
</dbReference>
<evidence type="ECO:0000259" key="2">
    <source>
        <dbReference type="PROSITE" id="PS50879"/>
    </source>
</evidence>